<dbReference type="Pfam" id="PF02364">
    <property type="entry name" value="Glucan_synthase"/>
    <property type="match status" value="2"/>
</dbReference>
<feature type="compositionally biased region" description="Low complexity" evidence="10">
    <location>
        <begin position="2123"/>
        <end position="2149"/>
    </location>
</feature>
<feature type="region of interest" description="Disordered" evidence="10">
    <location>
        <begin position="2077"/>
        <end position="2149"/>
    </location>
</feature>
<feature type="region of interest" description="Disordered" evidence="10">
    <location>
        <begin position="2307"/>
        <end position="2361"/>
    </location>
</feature>
<evidence type="ECO:0000256" key="7">
    <source>
        <dbReference type="ARBA" id="ARBA00022989"/>
    </source>
</evidence>
<dbReference type="EMBL" id="LHPG02000007">
    <property type="protein sequence ID" value="PRW57173.1"/>
    <property type="molecule type" value="Genomic_DNA"/>
</dbReference>
<evidence type="ECO:0000256" key="10">
    <source>
        <dbReference type="SAM" id="MobiDB-lite"/>
    </source>
</evidence>
<feature type="transmembrane region" description="Helical" evidence="11">
    <location>
        <begin position="618"/>
        <end position="640"/>
    </location>
</feature>
<feature type="transmembrane region" description="Helical" evidence="11">
    <location>
        <begin position="502"/>
        <end position="520"/>
    </location>
</feature>
<evidence type="ECO:0000256" key="2">
    <source>
        <dbReference type="ARBA" id="ARBA00009040"/>
    </source>
</evidence>
<evidence type="ECO:0000313" key="14">
    <source>
        <dbReference type="Proteomes" id="UP000239899"/>
    </source>
</evidence>
<evidence type="ECO:0000256" key="9">
    <source>
        <dbReference type="ARBA" id="ARBA00047777"/>
    </source>
</evidence>
<evidence type="ECO:0000259" key="12">
    <source>
        <dbReference type="SMART" id="SM01205"/>
    </source>
</evidence>
<evidence type="ECO:0000256" key="3">
    <source>
        <dbReference type="ARBA" id="ARBA00012589"/>
    </source>
</evidence>
<feature type="transmembrane region" description="Helical" evidence="11">
    <location>
        <begin position="67"/>
        <end position="85"/>
    </location>
</feature>
<evidence type="ECO:0000256" key="4">
    <source>
        <dbReference type="ARBA" id="ARBA00022676"/>
    </source>
</evidence>
<dbReference type="GO" id="GO:0003843">
    <property type="term" value="F:1,3-beta-D-glucan synthase activity"/>
    <property type="evidence" value="ECO:0007669"/>
    <property type="project" value="UniProtKB-EC"/>
</dbReference>
<feature type="transmembrane region" description="Helical" evidence="11">
    <location>
        <begin position="692"/>
        <end position="712"/>
    </location>
</feature>
<dbReference type="GO" id="GO:0008360">
    <property type="term" value="P:regulation of cell shape"/>
    <property type="evidence" value="ECO:0007669"/>
    <property type="project" value="UniProtKB-KW"/>
</dbReference>
<evidence type="ECO:0000256" key="6">
    <source>
        <dbReference type="ARBA" id="ARBA00022692"/>
    </source>
</evidence>
<feature type="domain" description="1,3-beta-glucan synthase component FKS1-like" evidence="12">
    <location>
        <begin position="148"/>
        <end position="349"/>
    </location>
</feature>
<name>A0A2P6TT05_CHLSO</name>
<feature type="transmembrane region" description="Helical" evidence="11">
    <location>
        <begin position="1893"/>
        <end position="1912"/>
    </location>
</feature>
<organism evidence="13 14">
    <name type="scientific">Chlorella sorokiniana</name>
    <name type="common">Freshwater green alga</name>
    <dbReference type="NCBI Taxonomy" id="3076"/>
    <lineage>
        <taxon>Eukaryota</taxon>
        <taxon>Viridiplantae</taxon>
        <taxon>Chlorophyta</taxon>
        <taxon>core chlorophytes</taxon>
        <taxon>Trebouxiophyceae</taxon>
        <taxon>Chlorellales</taxon>
        <taxon>Chlorellaceae</taxon>
        <taxon>Chlorella clade</taxon>
        <taxon>Chlorella</taxon>
    </lineage>
</organism>
<evidence type="ECO:0000256" key="1">
    <source>
        <dbReference type="ARBA" id="ARBA00004141"/>
    </source>
</evidence>
<feature type="transmembrane region" description="Helical" evidence="11">
    <location>
        <begin position="1960"/>
        <end position="1982"/>
    </location>
</feature>
<dbReference type="PANTHER" id="PTHR12741:SF48">
    <property type="entry name" value="1,3-BETA-GLUCAN SYNTHASE COMPONENT FKS1-RELATED"/>
    <property type="match status" value="1"/>
</dbReference>
<comment type="subcellular location">
    <subcellularLocation>
        <location evidence="1">Membrane</location>
        <topology evidence="1">Multi-pass membrane protein</topology>
    </subcellularLocation>
</comment>
<keyword evidence="8 11" id="KW-0472">Membrane</keyword>
<feature type="transmembrane region" description="Helical" evidence="11">
    <location>
        <begin position="2002"/>
        <end position="2020"/>
    </location>
</feature>
<feature type="transmembrane region" description="Helical" evidence="11">
    <location>
        <begin position="1620"/>
        <end position="1643"/>
    </location>
</feature>
<sequence>MQAGAAPAAPSPAQSTPPKSLRTALFGVSTNETGWQAAIHTVVHRVGRHFGFQAFNLDPRSESKGPIWTPATIFLVTDHLYHLLVKNYMRRDKAAGSDDDRWTRSVYRLHATIFQGYRDWCQHVDLPERIKELELEELRRSGEVVEWEFLLEELALYFLMYSEGANLRHTAEALWFLYWCLRNSHERQMQITSPPPSDSRSAAYIAHNKELAMDIMKLRIHLRNKYASQISQWRSEQGIKADGEMRTTQELGEVHAAVKRSILASGMLEGQGRSREVNMLAEMVAYGDSGAFLEKLVTPIFSFLAVEVDKKGTSRQEIGARVAYDDVNESLCMPEVVRKTLGRLGVQWDRRTRAMRVPRDLYGSLLSIGNISIDMASNGEDELHTQLPAKPAASVRLGYDAASARDWWKNFVFGKTFVERRSLWTMYRTFYRVWAFLILEFHFMAVMLWGWDSMQNGSYYALCSVALDHAFLSLLEQVAGAWTQRGVYKGQRVLGRPFWRHYAHGIIDWLVVNVVLYLCMAAQLTGFIKFQLFYYVCAGYAGLVVVHAVITTRDGYCVSLSNELAAKLRRWQRDPRSCCGRGWSPLIWFLERVGASSARPVGQEYLAPYHMRVGWSNFFTNVLFWALVLAGKFAFDWFALMKPLKKPVIALWNHDWLAVDHGNGPTAADGDFVLVIARCAPSFIVMMNDAQVFYYIVMALFGTMKGIVQLNLGAISTFQEVVVGFHKAPKRWWDACTSEKGKQNLFKAIDGLASGAGTVARGGENAMPGLHVNKDTLNVLQRRALDRNRLSHTERLLQNTQDIVKQSPQKKVLTYFEDNRVAMWLVFSDVWNAVVEELRGVDLVSDGERDNLLFVHLDIDPSLEILDGMRPFMMPIFFYGGQISRALESPSLSASQQVALTEIRSLLAWLLMQLGIISHAQAEALLKFTPLTRPATLDHRAARSSGVAAVVSFLKGLASLQGKVPDEATRRNRWNAAVGLRDTLSKMVGVLRKEAKAVLEEHRKPPVHEGDTNPSRRMHGGAAALMTVLDELERDRLDQWRWQSFVGEEAALDCLYAEAPDTPCKRCLSKVIRQVTKMLETSAKGAQPRGEEAQRVLSVFAASLKNPTLETPPAIEDMLSWNTLTPHYEEDVIYALNSASVARHFGMDPVSAQGMSDLMRENEDGVSVMQWLRSAYEQDWKNLLERLKPKLGGLDPRHVTEADFDVGGPLNHVQMELLLWASYRGQLLARTVRGMMAYEKAIRLLAHLECPQPPAMSDVKYHSLVDDVCRSKFTYVVASQVYAANRYSSSPKGRWLARGVDILLHQYPSLRVAFIDSFQGEQGMQQYSVLIRGQVGTPASDPEGTQELYRVRLPKNGETGHGVVLGEGKPENQNAAIIFCFGEVVQAIDMNQDNYLAEALKMRNLVNEFNPPVYNDLTAAAAASVASARRPANGRELPLAVETPGGGAPHVRVGTQYLERPWPEMGHKPVALVGFREWIFSQDSGALAGFAAATEFTFGSIVQRIMTWPGCVRFHYGHPDCWNKLWVMTRGGVSKATRGFHISEDVFAGYNHVQRSASVKFKEYISVGKGRDMGFDSINSFESKVSGGNGEQVMSRDVHRLCTQFDFFRLLSFYHSGCGFFINTALVMLSVYVNIWVILLMALTTDPGYMAYYPPGQENISVLTGETSSVSIQQIVQLGMFSIITYAVEVMLEFGVVKMIANIVTQIIQGSLGFFIFRSRTTAYYFVNDVQYGGAKYIPTGRGYAIKHNTFVKVYSSYARSHLYYAAELLLLVILLLLVETTSYAGISWSTWMVSISILWSPFWFNPQTFQLERCKDDFEAWLLWMTDVTDTSTNSTWFSWNKSQLEKARNEDGTQTNPFATAVRGLLMGVPTAVLVVASITRLSDTSYNKWVVFGTLSGGFWVALFAVWAVRKVLLAHYQYRMWRLVRTAVVLAFIAGLVCVIIFVPQAMSAGVGIKNLILIAFANFYAAAFVVQALLYCFRGSLTARRIVDQAYRILDWMLGYFLFAFLFLLSFLFVFDKVQGALLFNMKFAKALERSRLLEANYLTSYVDRASERSKKTLKEEVVAELTKEQRAAADKKRYQPPRQGRRLSSLSRHSGVDAYKPSSGRKMLALIPGLGSSGTSSSGTGSNKTTPAAGKSGSSGKSATQDLVLTTTVAFGDSVVACKEWQPDTLTWEWPSKPTEFTAAGKAQPPAADVKKVTDLICSDPEAAGKQILTAVQTGGSDAQTAVYAIFAADCDDEGAPSDAYGAAIDAVNDGDATKIDAVSSWLSNFAKAADEVGIPVCMSLAVVDMATDEAVETRDFHATGPAPGASKGSSSSKGSASKGASGSSSSGGASDSSATKGSSTDGSKGSAGGR</sequence>
<protein>
    <recommendedName>
        <fullName evidence="3">1,3-beta-glucan synthase</fullName>
        <ecNumber evidence="3">2.4.1.34</ecNumber>
    </recommendedName>
</protein>
<feature type="transmembrane region" description="Helical" evidence="11">
    <location>
        <begin position="532"/>
        <end position="550"/>
    </location>
</feature>
<reference evidence="13 14" key="1">
    <citation type="journal article" date="2018" name="Plant J.">
        <title>Genome sequences of Chlorella sorokiniana UTEX 1602 and Micractinium conductrix SAG 241.80: implications to maltose excretion by a green alga.</title>
        <authorList>
            <person name="Arriola M.B."/>
            <person name="Velmurugan N."/>
            <person name="Zhang Y."/>
            <person name="Plunkett M.H."/>
            <person name="Hondzo H."/>
            <person name="Barney B.M."/>
        </authorList>
    </citation>
    <scope>NUCLEOTIDE SEQUENCE [LARGE SCALE GENOMIC DNA]</scope>
    <source>
        <strain evidence="14">UTEX 1602</strain>
    </source>
</reference>
<dbReference type="SMART" id="SM01205">
    <property type="entry name" value="FKS1_dom1"/>
    <property type="match status" value="1"/>
</dbReference>
<dbReference type="PANTHER" id="PTHR12741">
    <property type="entry name" value="LYST-INTERACTING PROTEIN LIP5 DOPAMINE RESPONSIVE PROTEIN DRG-1"/>
    <property type="match status" value="1"/>
</dbReference>
<feature type="transmembrane region" description="Helical" evidence="11">
    <location>
        <begin position="1763"/>
        <end position="1779"/>
    </location>
</feature>
<keyword evidence="4" id="KW-0328">Glycosyltransferase</keyword>
<evidence type="ECO:0000313" key="13">
    <source>
        <dbReference type="EMBL" id="PRW57173.1"/>
    </source>
</evidence>
<feature type="transmembrane region" description="Helical" evidence="11">
    <location>
        <begin position="430"/>
        <end position="451"/>
    </location>
</feature>
<dbReference type="GO" id="GO:0005886">
    <property type="term" value="C:plasma membrane"/>
    <property type="evidence" value="ECO:0007669"/>
    <property type="project" value="TreeGrafter"/>
</dbReference>
<dbReference type="InterPro" id="IPR003440">
    <property type="entry name" value="Glyco_trans_48_dom"/>
</dbReference>
<keyword evidence="6 11" id="KW-0812">Transmembrane</keyword>
<keyword evidence="7 11" id="KW-1133">Transmembrane helix</keyword>
<keyword evidence="5" id="KW-0808">Transferase</keyword>
<feature type="region of interest" description="Disordered" evidence="10">
    <location>
        <begin position="1"/>
        <end position="20"/>
    </location>
</feature>
<gene>
    <name evidence="13" type="ORF">C2E21_4388</name>
</gene>
<feature type="transmembrane region" description="Helical" evidence="11">
    <location>
        <begin position="1924"/>
        <end position="1948"/>
    </location>
</feature>
<comment type="similarity">
    <text evidence="2">Belongs to the glycosyltransferase 48 family.</text>
</comment>
<feature type="compositionally biased region" description="Low complexity" evidence="10">
    <location>
        <begin position="1"/>
        <end position="18"/>
    </location>
</feature>
<comment type="caution">
    <text evidence="13">The sequence shown here is derived from an EMBL/GenBank/DDBJ whole genome shotgun (WGS) entry which is preliminary data.</text>
</comment>
<feature type="compositionally biased region" description="Low complexity" evidence="10">
    <location>
        <begin position="2309"/>
        <end position="2355"/>
    </location>
</feature>
<dbReference type="STRING" id="3076.A0A2P6TT05"/>
<proteinExistence type="inferred from homology"/>
<dbReference type="InterPro" id="IPR026899">
    <property type="entry name" value="FKS1-like_dom1"/>
</dbReference>
<dbReference type="GO" id="GO:0006075">
    <property type="term" value="P:(1-&gt;3)-beta-D-glucan biosynthetic process"/>
    <property type="evidence" value="ECO:0007669"/>
    <property type="project" value="InterPro"/>
</dbReference>
<dbReference type="GO" id="GO:0000148">
    <property type="term" value="C:1,3-beta-D-glucan synthase complex"/>
    <property type="evidence" value="ECO:0007669"/>
    <property type="project" value="InterPro"/>
</dbReference>
<feature type="transmembrane region" description="Helical" evidence="11">
    <location>
        <begin position="1860"/>
        <end position="1881"/>
    </location>
</feature>
<comment type="catalytic activity">
    <reaction evidence="9">
        <text>[(1-&gt;3)-beta-D-glucosyl](n) + UDP-alpha-D-glucose = [(1-&gt;3)-beta-D-glucosyl](n+1) + UDP + H(+)</text>
        <dbReference type="Rhea" id="RHEA:21476"/>
        <dbReference type="Rhea" id="RHEA-COMP:11146"/>
        <dbReference type="Rhea" id="RHEA-COMP:14303"/>
        <dbReference type="ChEBI" id="CHEBI:15378"/>
        <dbReference type="ChEBI" id="CHEBI:37671"/>
        <dbReference type="ChEBI" id="CHEBI:58223"/>
        <dbReference type="ChEBI" id="CHEBI:58885"/>
        <dbReference type="EC" id="2.4.1.34"/>
    </reaction>
</comment>
<dbReference type="EC" id="2.4.1.34" evidence="3"/>
<feature type="transmembrane region" description="Helical" evidence="11">
    <location>
        <begin position="1785"/>
        <end position="1805"/>
    </location>
</feature>
<keyword evidence="14" id="KW-1185">Reference proteome</keyword>
<accession>A0A2P6TT05</accession>
<dbReference type="OrthoDB" id="1880850at2759"/>
<evidence type="ECO:0000256" key="5">
    <source>
        <dbReference type="ARBA" id="ARBA00022679"/>
    </source>
</evidence>
<evidence type="ECO:0000256" key="11">
    <source>
        <dbReference type="SAM" id="Phobius"/>
    </source>
</evidence>
<evidence type="ECO:0000256" key="8">
    <source>
        <dbReference type="ARBA" id="ARBA00023136"/>
    </source>
</evidence>
<dbReference type="Proteomes" id="UP000239899">
    <property type="component" value="Unassembled WGS sequence"/>
</dbReference>